<dbReference type="OMA" id="HTMIPNI"/>
<organism evidence="2 3">
    <name type="scientific">Pycnoporus cinnabarinus</name>
    <name type="common">Cinnabar-red polypore</name>
    <name type="synonym">Trametes cinnabarina</name>
    <dbReference type="NCBI Taxonomy" id="5643"/>
    <lineage>
        <taxon>Eukaryota</taxon>
        <taxon>Fungi</taxon>
        <taxon>Dikarya</taxon>
        <taxon>Basidiomycota</taxon>
        <taxon>Agaricomycotina</taxon>
        <taxon>Agaricomycetes</taxon>
        <taxon>Polyporales</taxon>
        <taxon>Polyporaceae</taxon>
        <taxon>Trametes</taxon>
    </lineage>
</organism>
<dbReference type="AlphaFoldDB" id="A0A060S859"/>
<dbReference type="EMBL" id="CCBP010000016">
    <property type="protein sequence ID" value="CDO68459.1"/>
    <property type="molecule type" value="Genomic_DNA"/>
</dbReference>
<accession>A0A060S859</accession>
<protein>
    <submittedName>
        <fullName evidence="2">Uncharacterized protein</fullName>
    </submittedName>
</protein>
<feature type="region of interest" description="Disordered" evidence="1">
    <location>
        <begin position="196"/>
        <end position="243"/>
    </location>
</feature>
<dbReference type="HOGENOM" id="CLU_1143039_0_0_1"/>
<comment type="caution">
    <text evidence="2">The sequence shown here is derived from an EMBL/GenBank/DDBJ whole genome shotgun (WGS) entry which is preliminary data.</text>
</comment>
<feature type="region of interest" description="Disordered" evidence="1">
    <location>
        <begin position="124"/>
        <end position="147"/>
    </location>
</feature>
<dbReference type="STRING" id="5643.A0A060S859"/>
<name>A0A060S859_PYCCI</name>
<evidence type="ECO:0000256" key="1">
    <source>
        <dbReference type="SAM" id="MobiDB-lite"/>
    </source>
</evidence>
<dbReference type="Proteomes" id="UP000029665">
    <property type="component" value="Unassembled WGS sequence"/>
</dbReference>
<feature type="compositionally biased region" description="Basic and acidic residues" evidence="1">
    <location>
        <begin position="206"/>
        <end position="215"/>
    </location>
</feature>
<proteinExistence type="predicted"/>
<feature type="region of interest" description="Disordered" evidence="1">
    <location>
        <begin position="74"/>
        <end position="98"/>
    </location>
</feature>
<sequence>MLTCPQIPATREVPPRGTFLRSNDDFINLIQDLSRDRLANHIINKVNVGPFGPAGRTNHPFSTTKEDFLASITGDLGDSMSEQSGSSTQDAQSDLSFCSPSSDWQDRLKIMLHSIRAEASASAPFNLASPPPETKMRRATYPSSTSTHPPVTYMQHTAPLPAPTASSSTQQFYDYRAWSQNSDVRNSANEISSQPHTMIPNIYTDPDGRQFRMTHDPPVQRGPTEPYSPVSNPAPQYYGSFRR</sequence>
<gene>
    <name evidence="2" type="ORF">BN946_scf184760.g15</name>
</gene>
<keyword evidence="3" id="KW-1185">Reference proteome</keyword>
<feature type="compositionally biased region" description="Polar residues" evidence="1">
    <location>
        <begin position="80"/>
        <end position="98"/>
    </location>
</feature>
<evidence type="ECO:0000313" key="3">
    <source>
        <dbReference type="Proteomes" id="UP000029665"/>
    </source>
</evidence>
<dbReference type="OrthoDB" id="2123952at2759"/>
<reference evidence="2" key="1">
    <citation type="submission" date="2014-01" db="EMBL/GenBank/DDBJ databases">
        <title>The genome of the white-rot fungus Pycnoporus cinnabarinus: a basidiomycete model with a versatile arsenal for lignocellulosic biomass breakdown.</title>
        <authorList>
            <person name="Levasseur A."/>
            <person name="Lomascolo A."/>
            <person name="Ruiz-Duenas F.J."/>
            <person name="Uzan E."/>
            <person name="Piumi F."/>
            <person name="Kues U."/>
            <person name="Ram A.F.J."/>
            <person name="Murat C."/>
            <person name="Haon M."/>
            <person name="Benoit I."/>
            <person name="Arfi Y."/>
            <person name="Chevret D."/>
            <person name="Drula E."/>
            <person name="Kwon M.J."/>
            <person name="Gouret P."/>
            <person name="Lesage-Meessen L."/>
            <person name="Lombard V."/>
            <person name="Mariette J."/>
            <person name="Noirot C."/>
            <person name="Park J."/>
            <person name="Patyshakuliyeva A."/>
            <person name="Wieneger R.A.B."/>
            <person name="Wosten H.A.B."/>
            <person name="Martin F."/>
            <person name="Coutinho P.M."/>
            <person name="de Vries R."/>
            <person name="Martinez A.T."/>
            <person name="Klopp C."/>
            <person name="Pontarotti P."/>
            <person name="Henrissat B."/>
            <person name="Record E."/>
        </authorList>
    </citation>
    <scope>NUCLEOTIDE SEQUENCE [LARGE SCALE GENOMIC DNA]</scope>
    <source>
        <strain evidence="2">BRFM137</strain>
    </source>
</reference>
<evidence type="ECO:0000313" key="2">
    <source>
        <dbReference type="EMBL" id="CDO68459.1"/>
    </source>
</evidence>